<dbReference type="Proteomes" id="UP000733379">
    <property type="component" value="Unassembled WGS sequence"/>
</dbReference>
<organism evidence="1 2">
    <name type="scientific">Nocardia albiluteola</name>
    <dbReference type="NCBI Taxonomy" id="2842303"/>
    <lineage>
        <taxon>Bacteria</taxon>
        <taxon>Bacillati</taxon>
        <taxon>Actinomycetota</taxon>
        <taxon>Actinomycetes</taxon>
        <taxon>Mycobacteriales</taxon>
        <taxon>Nocardiaceae</taxon>
        <taxon>Nocardia</taxon>
    </lineage>
</organism>
<reference evidence="1 2" key="1">
    <citation type="submission" date="2021-06" db="EMBL/GenBank/DDBJ databases">
        <title>Actinomycetes sequencing.</title>
        <authorList>
            <person name="Shan Q."/>
        </authorList>
    </citation>
    <scope>NUCLEOTIDE SEQUENCE [LARGE SCALE GENOMIC DNA]</scope>
    <source>
        <strain evidence="1 2">NEAU-G5</strain>
    </source>
</reference>
<accession>A0ABS6B122</accession>
<proteinExistence type="predicted"/>
<comment type="caution">
    <text evidence="1">The sequence shown here is derived from an EMBL/GenBank/DDBJ whole genome shotgun (WGS) entry which is preliminary data.</text>
</comment>
<keyword evidence="2" id="KW-1185">Reference proteome</keyword>
<name>A0ABS6B122_9NOCA</name>
<dbReference type="RefSeq" id="WP_215918351.1">
    <property type="nucleotide sequence ID" value="NZ_JAHKNI010000005.1"/>
</dbReference>
<gene>
    <name evidence="1" type="ORF">KO481_18325</name>
</gene>
<evidence type="ECO:0000313" key="2">
    <source>
        <dbReference type="Proteomes" id="UP000733379"/>
    </source>
</evidence>
<protein>
    <submittedName>
        <fullName evidence="1">Uncharacterized protein</fullName>
    </submittedName>
</protein>
<evidence type="ECO:0000313" key="1">
    <source>
        <dbReference type="EMBL" id="MBU3063480.1"/>
    </source>
</evidence>
<sequence>MTTDPPAMSQTPVFASEPDRITELLHMAAFDLEQTLTGPPVVTELFDVAVDQCVHPRHHGLDLVQSVIAPIVVGGSVFRPGGDLIGSFCEAGALVHEVCGRRWCA</sequence>
<dbReference type="EMBL" id="JAHKNI010000005">
    <property type="protein sequence ID" value="MBU3063480.1"/>
    <property type="molecule type" value="Genomic_DNA"/>
</dbReference>